<dbReference type="GO" id="GO:0005737">
    <property type="term" value="C:cytoplasm"/>
    <property type="evidence" value="ECO:0007669"/>
    <property type="project" value="TreeGrafter"/>
</dbReference>
<dbReference type="Proteomes" id="UP000298652">
    <property type="component" value="Chromosome 1"/>
</dbReference>
<feature type="region of interest" description="Disordered" evidence="5">
    <location>
        <begin position="38"/>
        <end position="66"/>
    </location>
</feature>
<keyword evidence="8" id="KW-1185">Reference proteome</keyword>
<dbReference type="GO" id="GO:0051307">
    <property type="term" value="P:meiotic chromosome separation"/>
    <property type="evidence" value="ECO:0007669"/>
    <property type="project" value="TreeGrafter"/>
</dbReference>
<protein>
    <recommendedName>
        <fullName evidence="2">separase</fullName>
        <ecNumber evidence="2">3.4.22.49</ecNumber>
    </recommendedName>
</protein>
<feature type="domain" description="Peptidase C50" evidence="6">
    <location>
        <begin position="1979"/>
        <end position="2074"/>
    </location>
</feature>
<dbReference type="Pfam" id="PF03568">
    <property type="entry name" value="Separin_C"/>
    <property type="match status" value="1"/>
</dbReference>
<dbReference type="InterPro" id="IPR005314">
    <property type="entry name" value="Peptidase_C50"/>
</dbReference>
<evidence type="ECO:0000256" key="4">
    <source>
        <dbReference type="ARBA" id="ARBA00022829"/>
    </source>
</evidence>
<evidence type="ECO:0000313" key="7">
    <source>
        <dbReference type="EMBL" id="TKW41798.1"/>
    </source>
</evidence>
<evidence type="ECO:0000256" key="3">
    <source>
        <dbReference type="ARBA" id="ARBA00022801"/>
    </source>
</evidence>
<dbReference type="GO" id="GO:0004197">
    <property type="term" value="F:cysteine-type endopeptidase activity"/>
    <property type="evidence" value="ECO:0007669"/>
    <property type="project" value="InterPro"/>
</dbReference>
<feature type="region of interest" description="Disordered" evidence="5">
    <location>
        <begin position="169"/>
        <end position="199"/>
    </location>
</feature>
<dbReference type="PANTHER" id="PTHR12792:SF0">
    <property type="entry name" value="SEPARIN"/>
    <property type="match status" value="1"/>
</dbReference>
<dbReference type="GO" id="GO:0072686">
    <property type="term" value="C:mitotic spindle"/>
    <property type="evidence" value="ECO:0007669"/>
    <property type="project" value="TreeGrafter"/>
</dbReference>
<evidence type="ECO:0000256" key="1">
    <source>
        <dbReference type="ARBA" id="ARBA00000451"/>
    </source>
</evidence>
<dbReference type="InterPro" id="IPR056933">
    <property type="entry name" value="TPR_ESP1"/>
</dbReference>
<dbReference type="EC" id="3.4.22.49" evidence="2"/>
<dbReference type="PROSITE" id="PS51700">
    <property type="entry name" value="SEPARIN"/>
    <property type="match status" value="1"/>
</dbReference>
<evidence type="ECO:0000313" key="8">
    <source>
        <dbReference type="Proteomes" id="UP000298652"/>
    </source>
</evidence>
<keyword evidence="4" id="KW-0159">Chromosome partition</keyword>
<feature type="compositionally biased region" description="Basic residues" evidence="5">
    <location>
        <begin position="2148"/>
        <end position="2157"/>
    </location>
</feature>
<name>A0A4U6WG18_SETVI</name>
<dbReference type="GO" id="GO:0005634">
    <property type="term" value="C:nucleus"/>
    <property type="evidence" value="ECO:0007669"/>
    <property type="project" value="InterPro"/>
</dbReference>
<dbReference type="Pfam" id="PF25110">
    <property type="entry name" value="TPR_ESP1"/>
    <property type="match status" value="1"/>
</dbReference>
<evidence type="ECO:0000256" key="5">
    <source>
        <dbReference type="SAM" id="MobiDB-lite"/>
    </source>
</evidence>
<reference evidence="7" key="1">
    <citation type="submission" date="2019-03" db="EMBL/GenBank/DDBJ databases">
        <title>WGS assembly of Setaria viridis.</title>
        <authorList>
            <person name="Huang P."/>
            <person name="Jenkins J."/>
            <person name="Grimwood J."/>
            <person name="Barry K."/>
            <person name="Healey A."/>
            <person name="Mamidi S."/>
            <person name="Sreedasyam A."/>
            <person name="Shu S."/>
            <person name="Feldman M."/>
            <person name="Wu J."/>
            <person name="Yu Y."/>
            <person name="Chen C."/>
            <person name="Johnson J."/>
            <person name="Rokhsar D."/>
            <person name="Baxter I."/>
            <person name="Schmutz J."/>
            <person name="Brutnell T."/>
            <person name="Kellogg E."/>
        </authorList>
    </citation>
    <scope>NUCLEOTIDE SEQUENCE [LARGE SCALE GENOMIC DNA]</scope>
</reference>
<keyword evidence="3" id="KW-0378">Hydrolase</keyword>
<feature type="region of interest" description="Disordered" evidence="5">
    <location>
        <begin position="2142"/>
        <end position="2166"/>
    </location>
</feature>
<dbReference type="EMBL" id="CM016552">
    <property type="protein sequence ID" value="TKW41798.1"/>
    <property type="molecule type" value="Genomic_DNA"/>
</dbReference>
<dbReference type="InterPro" id="IPR030397">
    <property type="entry name" value="SEPARIN_core_dom"/>
</dbReference>
<evidence type="ECO:0000256" key="2">
    <source>
        <dbReference type="ARBA" id="ARBA00012489"/>
    </source>
</evidence>
<dbReference type="PANTHER" id="PTHR12792">
    <property type="entry name" value="EXTRA SPINDLE POLES 1-RELATED"/>
    <property type="match status" value="1"/>
</dbReference>
<proteinExistence type="predicted"/>
<comment type="catalytic activity">
    <reaction evidence="1">
        <text>All bonds known to be hydrolyzed by this endopeptidase have arginine in P1 and an acidic residue in P4. P6 is often occupied by an acidic residue or by a hydroxy-amino-acid residue, the phosphorylation of which enhances cleavage.</text>
        <dbReference type="EC" id="3.4.22.49"/>
    </reaction>
</comment>
<dbReference type="OMA" id="SYCANKC"/>
<sequence>MAMEAAAADLLAALSSPSSHAGLHSRFAAYLQPFTPYLPTANPNPKPPPRRATKQTKQPPPPPDAATLRSLAKRFLPFIARALQLLPPLVRASPGSGDAGGGGPDELLETYGLLLDCLEAISPCLAGKPYSVLLQRGRFVCFLESRGHLGRANAEAAAALDALCSSLSPPTTSTKSRRGAASVAPALLPDPGSAGDAGRDPEVTTLAVELTVCLANCASKDKVKEAAPYERVLSLVQQLQPWLLILADDVRRKYLILLVNALTRCTFFLVAESSTFRTDLVHRFCGSMIEECVKAQMIERLPAIARKICSSVDLSWGGSTELLLHVLKEVTDSVVRVKADLPKAVDELMLFVAYFTRCILSGNRDLCLGTSELLYKQGDYFSEVSSSTASVLLLYATGLYFSTQQGESEVHPSLSVDILNNQKYLQALDKAMVTTAPRSNDKTSSMAYLDALEFVCKVLLQQVNAVWKSFSDGEAIHYSGNMDYVLTALHQFIDSSFAAYSCTKMSEGDNERLHEQRRTLLRVLVLVIKVSFITNKDVQKSLDSINRAISSKWLMLEELKFLISSLGNIGVTLHNTGHFKEALKALELCCQTIWAYVELSYCRLSSRTEGNGIIEDLPKDTLNNIVLDGFARIEKMVNTLHRCGSKNTREIVVKSLSKLLAYGTVSEYFNSSLILIKLWVKTTCKDFENNKGVDSAPLLYHSLLGCPSPLPKELIGLIVEQESLAYGLMEARGSVFSAEMQMRVINILLDEIYCSKECFRERSRVLVRKAGALRARGVQNISSCLDTLSEAISLLDLSRGDAIVTNQLAIAHCLYAHCAQEGNLGGEVIFENARRALSLWSRVESFHHSDPGMVLQQPSRTIVPLLCSLVDLLSMKGCFELQFKLCEVMIMIWKQENLPLEKLMSLLFTNGRLSHACCHLPLDEQFIYIAEHLGVDCHQTEFWRKCFEGDHPSFFMFLQRMLHSDLFIPQSCEHSFGRQFSFDAGVDEVREVALSLVSEDTSNDQSTFLAGYLYYDLSERLLSCGLLFQAFSHGKEALDLRKKLLKRKFKLNSGVSANTKSQHCGQELISLEAWGPAIAEIWPDCSRSTSARDSFLTPWNVLRCYLESTLQVAMMHELIGNGTEAEILLRTGKEISDFHGLSVFCIAFTSLLGQLYRKRYLCDEADSELKYARDLLVENDAIISCKPCKLTLEISVDMQDGDLSWSLFEKDCQEQSGKKELSSALGKYQSAINKWNSTDLKFCTGSSDSCKTGCPVCNKDCIIPIKHEACNQGKEFLTSKDGVLPPCSVCVLLRQASVHHCNESTKLKALRKNLRNAEASPPLDVKAKRTSRNSSRLAKEHIVETHAKTIIRSSKRNAHLKGAKASTELNSKNGTSWSDELPKDALVCGEAFPDGIDHSKDDLCNMFGCWKCLLVKSLKSGCIRNILQFRLDCVRRRQLVPLLLKKARALGSHRGGYVDHEVHSIYWRCISLLYFRSLPQDCYRTYEPHLVGLIVDGSTGDFLPFERAEILRSMSFFLLKGSLSEQSRDVCCSLFNVKLSDVVPWLLKAFVLSRESPSLFQEVCKLIACIFLLSTRDSSIQWPLCSQGSLTLNHWAAYFHQISVGTYLNCHYLANLQAFPREKVQKSTLADFRSGMDGDVSKSLRYPSMDIEYIEKHITEFFQKLPDVPVVCVSMLGGDYANVIAKFVLDPSYFPSYFPAWMLLSRFDSTGEPTTMLLPVDAISGSQSEDSSIKDLGNPIGVLDKKWQCPWGYAITDYVAPTFKKILEENFVSLSSATLTINDVHADHVRWWSHRMKLNNCLDNMLKDMEESWFGPWKCLLLGHQLSDQHMEAALSEVDFKANPTLIKAILGGAVSVDEVQECVYQLVLYKGYFGRGGCCGKDRLRGFSCQIEDEALEALTCTIKNAANELPKPVDRDPIILVLDINVQMLPWENLPVLRNQEIYRMPSMTSIFLALSRSNNLLKDGSVMAPPFPVIDPFNTFYLLNPSGDLSSTQEEFDQLFRNYDWKGKAGDPPPEAGELAVALTNHDLFLYFGHGSGTQYVSGKEIEKLNNCAAALLMGCSSGTLHCKGSYAPRGAPLSYLSAGSPAIIANLWDVSDKDIDRFSKALLDSWLQQNFADGNICSNCCQLTQEFEAMKIASKENGRTRRKGTRGKRPQQINNSTKSCSCRQRRIASYLSEARRACRLQLLIGASPVCYGVPTIIRKKVTTDSATGDER</sequence>
<dbReference type="GO" id="GO:0006508">
    <property type="term" value="P:proteolysis"/>
    <property type="evidence" value="ECO:0007669"/>
    <property type="project" value="InterPro"/>
</dbReference>
<organism evidence="7 8">
    <name type="scientific">Setaria viridis</name>
    <name type="common">Green bristlegrass</name>
    <name type="synonym">Setaria italica subsp. viridis</name>
    <dbReference type="NCBI Taxonomy" id="4556"/>
    <lineage>
        <taxon>Eukaryota</taxon>
        <taxon>Viridiplantae</taxon>
        <taxon>Streptophyta</taxon>
        <taxon>Embryophyta</taxon>
        <taxon>Tracheophyta</taxon>
        <taxon>Spermatophyta</taxon>
        <taxon>Magnoliopsida</taxon>
        <taxon>Liliopsida</taxon>
        <taxon>Poales</taxon>
        <taxon>Poaceae</taxon>
        <taxon>PACMAD clade</taxon>
        <taxon>Panicoideae</taxon>
        <taxon>Panicodae</taxon>
        <taxon>Paniceae</taxon>
        <taxon>Cenchrinae</taxon>
        <taxon>Setaria</taxon>
    </lineage>
</organism>
<evidence type="ECO:0000259" key="6">
    <source>
        <dbReference type="PROSITE" id="PS51700"/>
    </source>
</evidence>
<gene>
    <name evidence="7" type="ORF">SEVIR_1G341200v2</name>
</gene>
<dbReference type="Gramene" id="TKW41798">
    <property type="protein sequence ID" value="TKW41798"/>
    <property type="gene ID" value="SEVIR_1G341200v2"/>
</dbReference>
<accession>A0A4U6WG18</accession>